<name>A0A6C0LQC3_9ZZZZ</name>
<dbReference type="AlphaFoldDB" id="A0A6C0LQC3"/>
<accession>A0A6C0LQC3</accession>
<evidence type="ECO:0000313" key="1">
    <source>
        <dbReference type="EMBL" id="QHU33086.1"/>
    </source>
</evidence>
<protein>
    <submittedName>
        <fullName evidence="1">Uncharacterized protein</fullName>
    </submittedName>
</protein>
<organism evidence="1">
    <name type="scientific">viral metagenome</name>
    <dbReference type="NCBI Taxonomy" id="1070528"/>
    <lineage>
        <taxon>unclassified sequences</taxon>
        <taxon>metagenomes</taxon>
        <taxon>organismal metagenomes</taxon>
    </lineage>
</organism>
<sequence>MNNHINYDSDPYGIRARAFNDVNSVLSRNNIRYIERNAQFIPCSRSVVINITETLQPHFVTMPIVRSSNCVIINGVPYYY</sequence>
<reference evidence="1" key="1">
    <citation type="journal article" date="2020" name="Nature">
        <title>Giant virus diversity and host interactions through global metagenomics.</title>
        <authorList>
            <person name="Schulz F."/>
            <person name="Roux S."/>
            <person name="Paez-Espino D."/>
            <person name="Jungbluth S."/>
            <person name="Walsh D.A."/>
            <person name="Denef V.J."/>
            <person name="McMahon K.D."/>
            <person name="Konstantinidis K.T."/>
            <person name="Eloe-Fadrosh E.A."/>
            <person name="Kyrpides N.C."/>
            <person name="Woyke T."/>
        </authorList>
    </citation>
    <scope>NUCLEOTIDE SEQUENCE</scope>
    <source>
        <strain evidence="1">GVMAG-S-1014582-52</strain>
    </source>
</reference>
<proteinExistence type="predicted"/>
<dbReference type="EMBL" id="MN740556">
    <property type="protein sequence ID" value="QHU33086.1"/>
    <property type="molecule type" value="Genomic_DNA"/>
</dbReference>